<reference evidence="2 3" key="1">
    <citation type="journal article" date="2024" name="Nat. Commun.">
        <title>Phylogenomics reveals the evolutionary origins of lichenization in chlorophyte algae.</title>
        <authorList>
            <person name="Puginier C."/>
            <person name="Libourel C."/>
            <person name="Otte J."/>
            <person name="Skaloud P."/>
            <person name="Haon M."/>
            <person name="Grisel S."/>
            <person name="Petersen M."/>
            <person name="Berrin J.G."/>
            <person name="Delaux P.M."/>
            <person name="Dal Grande F."/>
            <person name="Keller J."/>
        </authorList>
    </citation>
    <scope>NUCLEOTIDE SEQUENCE [LARGE SCALE GENOMIC DNA]</scope>
    <source>
        <strain evidence="2 3">SAG 2036</strain>
    </source>
</reference>
<protein>
    <submittedName>
        <fullName evidence="2">Uncharacterized protein</fullName>
    </submittedName>
</protein>
<comment type="caution">
    <text evidence="2">The sequence shown here is derived from an EMBL/GenBank/DDBJ whole genome shotgun (WGS) entry which is preliminary data.</text>
</comment>
<accession>A0AAW1NYK3</accession>
<keyword evidence="1" id="KW-1133">Transmembrane helix</keyword>
<keyword evidence="1" id="KW-0812">Transmembrane</keyword>
<name>A0AAW1NYK3_9CHLO</name>
<gene>
    <name evidence="2" type="ORF">WJX73_000763</name>
</gene>
<proteinExistence type="predicted"/>
<evidence type="ECO:0000313" key="3">
    <source>
        <dbReference type="Proteomes" id="UP001465755"/>
    </source>
</evidence>
<keyword evidence="1" id="KW-0472">Membrane</keyword>
<dbReference type="AlphaFoldDB" id="A0AAW1NYK3"/>
<organism evidence="2 3">
    <name type="scientific">Symbiochloris irregularis</name>
    <dbReference type="NCBI Taxonomy" id="706552"/>
    <lineage>
        <taxon>Eukaryota</taxon>
        <taxon>Viridiplantae</taxon>
        <taxon>Chlorophyta</taxon>
        <taxon>core chlorophytes</taxon>
        <taxon>Trebouxiophyceae</taxon>
        <taxon>Trebouxiales</taxon>
        <taxon>Trebouxiaceae</taxon>
        <taxon>Symbiochloris</taxon>
    </lineage>
</organism>
<dbReference type="Proteomes" id="UP001465755">
    <property type="component" value="Unassembled WGS sequence"/>
</dbReference>
<keyword evidence="3" id="KW-1185">Reference proteome</keyword>
<evidence type="ECO:0000256" key="1">
    <source>
        <dbReference type="SAM" id="Phobius"/>
    </source>
</evidence>
<dbReference type="EMBL" id="JALJOQ010000089">
    <property type="protein sequence ID" value="KAK9799393.1"/>
    <property type="molecule type" value="Genomic_DNA"/>
</dbReference>
<feature type="transmembrane region" description="Helical" evidence="1">
    <location>
        <begin position="195"/>
        <end position="217"/>
    </location>
</feature>
<feature type="transmembrane region" description="Helical" evidence="1">
    <location>
        <begin position="148"/>
        <end position="165"/>
    </location>
</feature>
<evidence type="ECO:0000313" key="2">
    <source>
        <dbReference type="EMBL" id="KAK9799393.1"/>
    </source>
</evidence>
<sequence>MGPLLNGPRRNAAVTCISMASCQHAHSRRRLDNSFNSPSACRSQSRTRGSRSLRIQAISVPRNWHAFRMGFKYKLVELQDQFWNLPAVNAVTQKYKQVQQPIAAAILHYLAILSAWWQDVSYHYGRFCTDETMREWKWRRKHEAEWDMWKRILLAAVGLVVTVIWEAIVPTNFFLAVVPPLFVSWALYDNWLMSPFILGLIIMLPLKFPIWINFAFWSGPGLC</sequence>